<sequence>MLANRNSGLVSWEVVYRGQNSILFLHLSSQAVKH</sequence>
<protein>
    <submittedName>
        <fullName evidence="1">Uncharacterized protein</fullName>
    </submittedName>
</protein>
<name>A0A0E9VBT2_ANGAN</name>
<dbReference type="AlphaFoldDB" id="A0A0E9VBT2"/>
<reference evidence="1" key="2">
    <citation type="journal article" date="2015" name="Fish Shellfish Immunol.">
        <title>Early steps in the European eel (Anguilla anguilla)-Vibrio vulnificus interaction in the gills: Role of the RtxA13 toxin.</title>
        <authorList>
            <person name="Callol A."/>
            <person name="Pajuelo D."/>
            <person name="Ebbesson L."/>
            <person name="Teles M."/>
            <person name="MacKenzie S."/>
            <person name="Amaro C."/>
        </authorList>
    </citation>
    <scope>NUCLEOTIDE SEQUENCE</scope>
</reference>
<reference evidence="1" key="1">
    <citation type="submission" date="2014-11" db="EMBL/GenBank/DDBJ databases">
        <authorList>
            <person name="Amaro Gonzalez C."/>
        </authorList>
    </citation>
    <scope>NUCLEOTIDE SEQUENCE</scope>
</reference>
<evidence type="ECO:0000313" key="1">
    <source>
        <dbReference type="EMBL" id="JAH75564.1"/>
    </source>
</evidence>
<proteinExistence type="predicted"/>
<accession>A0A0E9VBT2</accession>
<organism evidence="1">
    <name type="scientific">Anguilla anguilla</name>
    <name type="common">European freshwater eel</name>
    <name type="synonym">Muraena anguilla</name>
    <dbReference type="NCBI Taxonomy" id="7936"/>
    <lineage>
        <taxon>Eukaryota</taxon>
        <taxon>Metazoa</taxon>
        <taxon>Chordata</taxon>
        <taxon>Craniata</taxon>
        <taxon>Vertebrata</taxon>
        <taxon>Euteleostomi</taxon>
        <taxon>Actinopterygii</taxon>
        <taxon>Neopterygii</taxon>
        <taxon>Teleostei</taxon>
        <taxon>Anguilliformes</taxon>
        <taxon>Anguillidae</taxon>
        <taxon>Anguilla</taxon>
    </lineage>
</organism>
<dbReference type="EMBL" id="GBXM01033013">
    <property type="protein sequence ID" value="JAH75564.1"/>
    <property type="molecule type" value="Transcribed_RNA"/>
</dbReference>